<dbReference type="EMBL" id="LT607411">
    <property type="protein sequence ID" value="SCF02431.1"/>
    <property type="molecule type" value="Genomic_DNA"/>
</dbReference>
<organism evidence="1 2">
    <name type="scientific">Micromonospora viridifaciens</name>
    <dbReference type="NCBI Taxonomy" id="1881"/>
    <lineage>
        <taxon>Bacteria</taxon>
        <taxon>Bacillati</taxon>
        <taxon>Actinomycetota</taxon>
        <taxon>Actinomycetes</taxon>
        <taxon>Micromonosporales</taxon>
        <taxon>Micromonosporaceae</taxon>
        <taxon>Micromonospora</taxon>
    </lineage>
</organism>
<evidence type="ECO:0000313" key="2">
    <source>
        <dbReference type="Proteomes" id="UP000198242"/>
    </source>
</evidence>
<keyword evidence="2" id="KW-1185">Reference proteome</keyword>
<reference evidence="2" key="1">
    <citation type="submission" date="2016-06" db="EMBL/GenBank/DDBJ databases">
        <authorList>
            <person name="Varghese N."/>
            <person name="Submissions Spin"/>
        </authorList>
    </citation>
    <scope>NUCLEOTIDE SEQUENCE [LARGE SCALE GENOMIC DNA]</scope>
    <source>
        <strain evidence="2">DSM 43909</strain>
    </source>
</reference>
<proteinExistence type="predicted"/>
<dbReference type="AlphaFoldDB" id="A0A1C4X2T1"/>
<gene>
    <name evidence="1" type="ORF">GA0074695_2935</name>
</gene>
<accession>A0A1C4X2T1</accession>
<protein>
    <submittedName>
        <fullName evidence="1">Uncharacterized protein</fullName>
    </submittedName>
</protein>
<evidence type="ECO:0000313" key="1">
    <source>
        <dbReference type="EMBL" id="SCF02431.1"/>
    </source>
</evidence>
<name>A0A1C4X2T1_MICVI</name>
<dbReference type="Proteomes" id="UP000198242">
    <property type="component" value="Chromosome I"/>
</dbReference>
<sequence>MEVIIQVSMPSEPAAAADTAFSDVRAVLAGLGLPLEPLHPGSTDPTLSTYFHVWAADPETAHRVVSAVRDLPSVRTAYVKPPAAPA</sequence>